<sequence>MSRKVADREIEQLLATLEDGNISEDGLEDESEDEETFFANAREMIRELEDEDAEHHEDPTYCDPPLVQDLPGPSSQIISSLPMQEASAEKGLRKAIEAATMEEATKKNYILGDSSHPPHISWAEHSKKSHGSHHDSRIRGRPKYLPKSYWGQWMSATISYLLRDRRDLQTQLHTSGIHADAELVYQSVI</sequence>
<feature type="region of interest" description="Disordered" evidence="1">
    <location>
        <begin position="119"/>
        <end position="141"/>
    </location>
</feature>
<gene>
    <name evidence="2" type="ORF">IPOD504_LOCUS5676</name>
</gene>
<name>A0ABN8I6E2_9NEOP</name>
<dbReference type="EMBL" id="OW152829">
    <property type="protein sequence ID" value="CAH2047229.1"/>
    <property type="molecule type" value="Genomic_DNA"/>
</dbReference>
<evidence type="ECO:0000313" key="3">
    <source>
        <dbReference type="Proteomes" id="UP000837857"/>
    </source>
</evidence>
<feature type="non-terminal residue" evidence="2">
    <location>
        <position position="1"/>
    </location>
</feature>
<reference evidence="2" key="1">
    <citation type="submission" date="2022-03" db="EMBL/GenBank/DDBJ databases">
        <authorList>
            <person name="Martin H S."/>
        </authorList>
    </citation>
    <scope>NUCLEOTIDE SEQUENCE</scope>
</reference>
<evidence type="ECO:0000313" key="2">
    <source>
        <dbReference type="EMBL" id="CAH2047229.1"/>
    </source>
</evidence>
<accession>A0ABN8I6E2</accession>
<keyword evidence="3" id="KW-1185">Reference proteome</keyword>
<proteinExistence type="predicted"/>
<organism evidence="2 3">
    <name type="scientific">Iphiclides podalirius</name>
    <name type="common">scarce swallowtail</name>
    <dbReference type="NCBI Taxonomy" id="110791"/>
    <lineage>
        <taxon>Eukaryota</taxon>
        <taxon>Metazoa</taxon>
        <taxon>Ecdysozoa</taxon>
        <taxon>Arthropoda</taxon>
        <taxon>Hexapoda</taxon>
        <taxon>Insecta</taxon>
        <taxon>Pterygota</taxon>
        <taxon>Neoptera</taxon>
        <taxon>Endopterygota</taxon>
        <taxon>Lepidoptera</taxon>
        <taxon>Glossata</taxon>
        <taxon>Ditrysia</taxon>
        <taxon>Papilionoidea</taxon>
        <taxon>Papilionidae</taxon>
        <taxon>Papilioninae</taxon>
        <taxon>Iphiclides</taxon>
    </lineage>
</organism>
<feature type="compositionally biased region" description="Basic and acidic residues" evidence="1">
    <location>
        <begin position="122"/>
        <end position="138"/>
    </location>
</feature>
<evidence type="ECO:0000256" key="1">
    <source>
        <dbReference type="SAM" id="MobiDB-lite"/>
    </source>
</evidence>
<protein>
    <submittedName>
        <fullName evidence="2">Uncharacterized protein</fullName>
    </submittedName>
</protein>
<dbReference type="Proteomes" id="UP000837857">
    <property type="component" value="Chromosome 17"/>
</dbReference>